<dbReference type="SMART" id="SM00530">
    <property type="entry name" value="HTH_XRE"/>
    <property type="match status" value="1"/>
</dbReference>
<dbReference type="eggNOG" id="COG1709">
    <property type="taxonomic scope" value="Bacteria"/>
</dbReference>
<dbReference type="EMBL" id="CP003190">
    <property type="protein sequence ID" value="AGL84522.1"/>
    <property type="molecule type" value="Genomic_DNA"/>
</dbReference>
<dbReference type="SUPFAM" id="SSF47413">
    <property type="entry name" value="lambda repressor-like DNA-binding domains"/>
    <property type="match status" value="1"/>
</dbReference>
<name>A0A2C9ELJ0_PSEPH</name>
<dbReference type="Gene3D" id="1.10.260.40">
    <property type="entry name" value="lambda repressor-like DNA-binding domains"/>
    <property type="match status" value="1"/>
</dbReference>
<dbReference type="AlphaFoldDB" id="A0A2C9ELJ0"/>
<gene>
    <name evidence="2" type="ORF">PFLCHA0_c27510</name>
</gene>
<dbReference type="HOGENOM" id="CLU_729302_0_0_6"/>
<organism evidence="2 3">
    <name type="scientific">Pseudomonas protegens (strain DSM 19095 / LMG 27888 / CFBP 6595 / CHA0)</name>
    <dbReference type="NCBI Taxonomy" id="1124983"/>
    <lineage>
        <taxon>Bacteria</taxon>
        <taxon>Pseudomonadati</taxon>
        <taxon>Pseudomonadota</taxon>
        <taxon>Gammaproteobacteria</taxon>
        <taxon>Pseudomonadales</taxon>
        <taxon>Pseudomonadaceae</taxon>
        <taxon>Pseudomonas</taxon>
    </lineage>
</organism>
<dbReference type="GO" id="GO:0003677">
    <property type="term" value="F:DNA binding"/>
    <property type="evidence" value="ECO:0007669"/>
    <property type="project" value="InterPro"/>
</dbReference>
<protein>
    <recommendedName>
        <fullName evidence="1">HTH cro/C1-type domain-containing protein</fullName>
    </recommendedName>
</protein>
<sequence>MSSSTRSSGGALNIRGISASLAAIGKKLRHLLPQQLDQFRVHELVIIGNVQAHNLLVVQLRLEALAQFFPVPGFHHHNQPGPLHQLRAQGHLGVVVEARRSGFDPRPVGEQLLGGGAAQLVLAADKQDIEHWAELLGTDARPVEGRAKTLIFRGFYCTVQQLVAGRTNCIGRRKLPAKRRGCETAGPFTRIAQAMSVALFTSPHLGLALRRWRLLHRVKQQHAAELFGVAQSSISRWENGRQIMEPAERARLEQLLAANLSAAADQALARLVNDSPRAVHLVCDLTHRLLACSATRAGQFGVPLSELLGQSLWGFCTEEITRKEAALDDLGWREVLEPPSLEFFSGHNDSAIVPIAPSQCRWTRLNLSDGNAVRLVETL</sequence>
<accession>A0A2C9ELJ0</accession>
<proteinExistence type="predicted"/>
<evidence type="ECO:0000313" key="2">
    <source>
        <dbReference type="EMBL" id="AGL84522.1"/>
    </source>
</evidence>
<feature type="domain" description="HTH cro/C1-type" evidence="1">
    <location>
        <begin position="209"/>
        <end position="241"/>
    </location>
</feature>
<reference evidence="3" key="1">
    <citation type="journal article" date="2014" name="Genome Announc.">
        <title>Full-genome sequence of the plant growth-promoting bacterium Pseudomonas protegens CHA0.</title>
        <authorList>
            <person name="Jousset A."/>
            <person name="Schuldes J."/>
            <person name="Keel C."/>
            <person name="Maurhofer M."/>
            <person name="Daniel R."/>
            <person name="Scheu S."/>
            <person name="Thuermer A."/>
        </authorList>
    </citation>
    <scope>NUCLEOTIDE SEQUENCE [LARGE SCALE GENOMIC DNA]</scope>
    <source>
        <strain evidence="3">DSM 19095 / LMG 27888 / CFBP 6595 / CHA0</strain>
    </source>
</reference>
<dbReference type="CDD" id="cd00093">
    <property type="entry name" value="HTH_XRE"/>
    <property type="match status" value="1"/>
</dbReference>
<dbReference type="Proteomes" id="UP000013940">
    <property type="component" value="Chromosome"/>
</dbReference>
<dbReference type="PROSITE" id="PS50943">
    <property type="entry name" value="HTH_CROC1"/>
    <property type="match status" value="1"/>
</dbReference>
<dbReference type="KEGG" id="pprc:PFLCHA0_c27510"/>
<evidence type="ECO:0000313" key="3">
    <source>
        <dbReference type="Proteomes" id="UP000013940"/>
    </source>
</evidence>
<dbReference type="InterPro" id="IPR001387">
    <property type="entry name" value="Cro/C1-type_HTH"/>
</dbReference>
<evidence type="ECO:0000259" key="1">
    <source>
        <dbReference type="PROSITE" id="PS50943"/>
    </source>
</evidence>
<dbReference type="Pfam" id="PF01381">
    <property type="entry name" value="HTH_3"/>
    <property type="match status" value="1"/>
</dbReference>
<dbReference type="InterPro" id="IPR010982">
    <property type="entry name" value="Lambda_DNA-bd_dom_sf"/>
</dbReference>